<keyword evidence="1" id="KW-1133">Transmembrane helix</keyword>
<dbReference type="HOGENOM" id="CLU_2768919_0_0_3"/>
<gene>
    <name evidence="2" type="ordered locus">Cyan7425_3326</name>
</gene>
<accession>B8HPU2</accession>
<proteinExistence type="predicted"/>
<evidence type="ECO:0000313" key="2">
    <source>
        <dbReference type="EMBL" id="ACL45651.1"/>
    </source>
</evidence>
<protein>
    <submittedName>
        <fullName evidence="2">Uncharacterized protein</fullName>
    </submittedName>
</protein>
<dbReference type="KEGG" id="cyn:Cyan7425_3326"/>
<keyword evidence="1" id="KW-0812">Transmembrane</keyword>
<keyword evidence="1" id="KW-0472">Membrane</keyword>
<organism evidence="2">
    <name type="scientific">Cyanothece sp. (strain PCC 7425 / ATCC 29141)</name>
    <dbReference type="NCBI Taxonomy" id="395961"/>
    <lineage>
        <taxon>Bacteria</taxon>
        <taxon>Bacillati</taxon>
        <taxon>Cyanobacteriota</taxon>
        <taxon>Cyanophyceae</taxon>
        <taxon>Gomontiellales</taxon>
        <taxon>Cyanothecaceae</taxon>
        <taxon>Cyanothece</taxon>
    </lineage>
</organism>
<dbReference type="EMBL" id="CP001344">
    <property type="protein sequence ID" value="ACL45651.1"/>
    <property type="molecule type" value="Genomic_DNA"/>
</dbReference>
<name>B8HPU2_CYAP4</name>
<evidence type="ECO:0000256" key="1">
    <source>
        <dbReference type="SAM" id="Phobius"/>
    </source>
</evidence>
<dbReference type="AlphaFoldDB" id="B8HPU2"/>
<sequence>MVIEMSKVNYQLVLFWLLLKLPFLLIQYCFAFCFLAFAYLGIEVEQRLRQLYRQWIILSEASYPVKNTH</sequence>
<feature type="transmembrane region" description="Helical" evidence="1">
    <location>
        <begin position="12"/>
        <end position="40"/>
    </location>
</feature>
<dbReference type="STRING" id="395961.Cyan7425_3326"/>
<reference evidence="2" key="1">
    <citation type="submission" date="2009-01" db="EMBL/GenBank/DDBJ databases">
        <title>Complete sequence of chromosome Cyanothece sp. PCC 7425.</title>
        <authorList>
            <consortium name="US DOE Joint Genome Institute"/>
            <person name="Lucas S."/>
            <person name="Copeland A."/>
            <person name="Lapidus A."/>
            <person name="Glavina del Rio T."/>
            <person name="Dalin E."/>
            <person name="Tice H."/>
            <person name="Bruce D."/>
            <person name="Goodwin L."/>
            <person name="Pitluck S."/>
            <person name="Sims D."/>
            <person name="Meineke L."/>
            <person name="Brettin T."/>
            <person name="Detter J.C."/>
            <person name="Han C."/>
            <person name="Larimer F."/>
            <person name="Land M."/>
            <person name="Hauser L."/>
            <person name="Kyrpides N."/>
            <person name="Ovchinnikova G."/>
            <person name="Liberton M."/>
            <person name="Stoeckel J."/>
            <person name="Banerjee A."/>
            <person name="Singh A."/>
            <person name="Page L."/>
            <person name="Sato H."/>
            <person name="Zhao L."/>
            <person name="Sherman L."/>
            <person name="Pakrasi H."/>
            <person name="Richardson P."/>
        </authorList>
    </citation>
    <scope>NUCLEOTIDE SEQUENCE</scope>
    <source>
        <strain evidence="2">PCC 7425</strain>
    </source>
</reference>